<sequence>MENSLRMILEETSFYNQIVLPKKLISLLPHFLSSWLRTTLCAFVLYPLAAIFCLNFWKRYVSASKESMPSRRTMVFQAIGAFTSIPVSTLFSTTFEWMAENGWTKTYPRISDVGWSYYVISTLIYLFVVEFGIYWAHRLMHDIKPIYKYVHAPHHRYSKEIMISPFAGWSGHPLDGALQELPYGIVLSIVPVHFTTFLGLFLVEAVWGVMVHDRSDAKGWPIMGSDYHTIHHTSGRNNYGNYTIFMDWLFGTLRHPKKCNVNNAEKVINFATGEVAFLCLNFWKRYASDASKDNIKVSQLIDVEQTRAGFNIEQVDIRASQLNIIPNSSDCCLSLATAFNRR</sequence>
<evidence type="ECO:0000256" key="1">
    <source>
        <dbReference type="ARBA" id="ARBA00004370"/>
    </source>
</evidence>
<dbReference type="InterPro" id="IPR006694">
    <property type="entry name" value="Fatty_acid_hydroxylase"/>
</dbReference>
<keyword evidence="4 6" id="KW-1133">Transmembrane helix</keyword>
<dbReference type="EMBL" id="AB646135">
    <property type="protein sequence ID" value="BAM64845.1"/>
    <property type="molecule type" value="Genomic_DNA"/>
</dbReference>
<evidence type="ECO:0000259" key="7">
    <source>
        <dbReference type="Pfam" id="PF04116"/>
    </source>
</evidence>
<comment type="subcellular location">
    <subcellularLocation>
        <location evidence="1">Membrane</location>
    </subcellularLocation>
</comment>
<feature type="transmembrane region" description="Helical" evidence="6">
    <location>
        <begin position="115"/>
        <end position="136"/>
    </location>
</feature>
<reference evidence="8" key="1">
    <citation type="journal article" date="2012" name="Genetics">
        <title>Unusual and typical features of a novel restorer-of-fertility gene of sugar beet (Beta vulgaris L.).</title>
        <authorList>
            <person name="Matsuhira H."/>
            <person name="Kagami H."/>
            <person name="Kurata M."/>
            <person name="Kitazaki K."/>
            <person name="Matsunaga M."/>
            <person name="Hamaguchi Y."/>
            <person name="Hagihara E."/>
            <person name="Ueda M."/>
            <person name="Harada M."/>
            <person name="Muramatsu A."/>
            <person name="Yui-Kurino R."/>
            <person name="Taguchi K."/>
            <person name="Tamagake H."/>
            <person name="Mikami T."/>
            <person name="Kubo T."/>
        </authorList>
    </citation>
    <scope>NUCLEOTIDE SEQUENCE</scope>
</reference>
<dbReference type="InterPro" id="IPR050307">
    <property type="entry name" value="Sterol_Desaturase_Related"/>
</dbReference>
<evidence type="ECO:0000256" key="6">
    <source>
        <dbReference type="SAM" id="Phobius"/>
    </source>
</evidence>
<feature type="domain" description="Fatty acid hydroxylase" evidence="7">
    <location>
        <begin position="123"/>
        <end position="252"/>
    </location>
</feature>
<evidence type="ECO:0000256" key="4">
    <source>
        <dbReference type="ARBA" id="ARBA00022989"/>
    </source>
</evidence>
<dbReference type="ExpressionAtlas" id="K4Q1X0">
    <property type="expression patterns" value="baseline"/>
</dbReference>
<dbReference type="GO" id="GO:0016020">
    <property type="term" value="C:membrane"/>
    <property type="evidence" value="ECO:0007669"/>
    <property type="project" value="UniProtKB-SubCell"/>
</dbReference>
<keyword evidence="5 6" id="KW-0472">Membrane</keyword>
<evidence type="ECO:0000313" key="8">
    <source>
        <dbReference type="EMBL" id="BAM64845.1"/>
    </source>
</evidence>
<evidence type="ECO:0000256" key="3">
    <source>
        <dbReference type="ARBA" id="ARBA00022692"/>
    </source>
</evidence>
<dbReference type="PANTHER" id="PTHR11863">
    <property type="entry name" value="STEROL DESATURASE"/>
    <property type="match status" value="1"/>
</dbReference>
<keyword evidence="3 6" id="KW-0812">Transmembrane</keyword>
<dbReference type="GO" id="GO:0005506">
    <property type="term" value="F:iron ion binding"/>
    <property type="evidence" value="ECO:0007669"/>
    <property type="project" value="InterPro"/>
</dbReference>
<name>K4Q1X0_BETVU</name>
<dbReference type="AlphaFoldDB" id="K4Q1X0"/>
<organism evidence="8">
    <name type="scientific">Beta vulgaris</name>
    <name type="common">Sugar beet</name>
    <dbReference type="NCBI Taxonomy" id="161934"/>
    <lineage>
        <taxon>Eukaryota</taxon>
        <taxon>Viridiplantae</taxon>
        <taxon>Streptophyta</taxon>
        <taxon>Embryophyta</taxon>
        <taxon>Tracheophyta</taxon>
        <taxon>Spermatophyta</taxon>
        <taxon>Magnoliopsida</taxon>
        <taxon>eudicotyledons</taxon>
        <taxon>Gunneridae</taxon>
        <taxon>Pentapetalae</taxon>
        <taxon>Caryophyllales</taxon>
        <taxon>Chenopodiaceae</taxon>
        <taxon>Betoideae</taxon>
        <taxon>Beta</taxon>
    </lineage>
</organism>
<dbReference type="GO" id="GO:0008610">
    <property type="term" value="P:lipid biosynthetic process"/>
    <property type="evidence" value="ECO:0007669"/>
    <property type="project" value="InterPro"/>
</dbReference>
<feature type="transmembrane region" description="Helical" evidence="6">
    <location>
        <begin position="34"/>
        <end position="54"/>
    </location>
</feature>
<accession>K4Q1X0</accession>
<comment type="similarity">
    <text evidence="2">Belongs to the sterol desaturase family.</text>
</comment>
<protein>
    <recommendedName>
        <fullName evidence="7">Fatty acid hydroxylase domain-containing protein</fullName>
    </recommendedName>
</protein>
<feature type="transmembrane region" description="Helical" evidence="6">
    <location>
        <begin position="75"/>
        <end position="95"/>
    </location>
</feature>
<evidence type="ECO:0000256" key="2">
    <source>
        <dbReference type="ARBA" id="ARBA00009324"/>
    </source>
</evidence>
<dbReference type="Pfam" id="PF04116">
    <property type="entry name" value="FA_hydroxylase"/>
    <property type="match status" value="1"/>
</dbReference>
<proteinExistence type="inferred from homology"/>
<evidence type="ECO:0000256" key="5">
    <source>
        <dbReference type="ARBA" id="ARBA00023136"/>
    </source>
</evidence>
<dbReference type="GO" id="GO:0016491">
    <property type="term" value="F:oxidoreductase activity"/>
    <property type="evidence" value="ECO:0007669"/>
    <property type="project" value="InterPro"/>
</dbReference>